<feature type="domain" description="Myb-like" evidence="5">
    <location>
        <begin position="617"/>
        <end position="666"/>
    </location>
</feature>
<dbReference type="AlphaFoldDB" id="A0A9W8E5W3"/>
<feature type="region of interest" description="Disordered" evidence="4">
    <location>
        <begin position="1"/>
        <end position="112"/>
    </location>
</feature>
<evidence type="ECO:0000256" key="1">
    <source>
        <dbReference type="ARBA" id="ARBA00023015"/>
    </source>
</evidence>
<evidence type="ECO:0000256" key="3">
    <source>
        <dbReference type="ARBA" id="ARBA00023242"/>
    </source>
</evidence>
<feature type="compositionally biased region" description="Low complexity" evidence="4">
    <location>
        <begin position="697"/>
        <end position="709"/>
    </location>
</feature>
<evidence type="ECO:0000259" key="5">
    <source>
        <dbReference type="SMART" id="SM00717"/>
    </source>
</evidence>
<name>A0A9W8E5W3_9FUNG</name>
<dbReference type="Proteomes" id="UP001150925">
    <property type="component" value="Unassembled WGS sequence"/>
</dbReference>
<sequence length="801" mass="88484">MLDAGDDDDDGDYQVDNDEVDDDDEEEEELGSFGDVEAEEDNEEEEDDDYDSDDGTRSREGKSNLVDGILEQSVLSNDLGNPEHPPLFSASSPGASLGTSVEPRPQSNIPNDTMGVDISINSGNEPTAWAPLSDSSLPIPTDSAKFIPSPPEEPAETISLAGLDQALTSLPPMHTPPVVSTIYPATCNPTLDNPDDDLQVYLKFLQSLQQGDSPIMMASPTPRGLTSSAGEQLVAGNIDQLNISGVNGEGSGISGNELTSALSSVATACTSLSSQHPTTSELRYVVSKNPDDDLADPTDDEDYTLSVQSRPKEIQEEFRRDYGTYISYSEYAELYRDALTDLSGDIDQMELIEEPSTSMLFTPAQMQTLRRQQLQNFQIVTQSLVMEVATQGRLTHASRHWKHQMEDLCQFDAYAQQHSTGDLVSFFHVPGCDVVTQYANKYVDAIIQAGVSVESNSPESDKVHHDSAEGDPVPLLTSSESESLQEFQREFRKPRRRRAKVKEADTFQMRPVWEAQPPDPLPLPEFITEFLRACIPIFDPQCWPQIISAKYKSRVTFFDAEDRLLLYGLRYFGTDDYNSIRSHFLPTKSNKQIENRVANLKARQRESNPVKTFMLLQIKPFTLEEEELLRHAVKIYGRRFKIMSREVIRHRPSFALRSAWANLTRKHDRLKLRPGGLAPWSARSALTFSSGNTLRASWGSGTSSSSQSSKPNVWSTPPRRLPSNLTFTLSQTAPTLQRTQTLTEGSACPVVGSPGLGSLTPVLAARPGNPGAITPKRLPSSYTGKSLGFKPLLPKSLLKSE</sequence>
<dbReference type="InterPro" id="IPR052435">
    <property type="entry name" value="YY1-Transcr_Regul"/>
</dbReference>
<evidence type="ECO:0000313" key="7">
    <source>
        <dbReference type="Proteomes" id="UP001150925"/>
    </source>
</evidence>
<feature type="compositionally biased region" description="Acidic residues" evidence="4">
    <location>
        <begin position="1"/>
        <end position="53"/>
    </location>
</feature>
<dbReference type="SUPFAM" id="SSF46689">
    <property type="entry name" value="Homeodomain-like"/>
    <property type="match status" value="1"/>
</dbReference>
<feature type="domain" description="Myb-like" evidence="5">
    <location>
        <begin position="553"/>
        <end position="603"/>
    </location>
</feature>
<dbReference type="EMBL" id="JANBPY010001289">
    <property type="protein sequence ID" value="KAJ1960678.1"/>
    <property type="molecule type" value="Genomic_DNA"/>
</dbReference>
<dbReference type="CDD" id="cd00167">
    <property type="entry name" value="SANT"/>
    <property type="match status" value="1"/>
</dbReference>
<evidence type="ECO:0000256" key="2">
    <source>
        <dbReference type="ARBA" id="ARBA00023163"/>
    </source>
</evidence>
<keyword evidence="7" id="KW-1185">Reference proteome</keyword>
<reference evidence="6" key="1">
    <citation type="submission" date="2022-07" db="EMBL/GenBank/DDBJ databases">
        <title>Phylogenomic reconstructions and comparative analyses of Kickxellomycotina fungi.</title>
        <authorList>
            <person name="Reynolds N.K."/>
            <person name="Stajich J.E."/>
            <person name="Barry K."/>
            <person name="Grigoriev I.V."/>
            <person name="Crous P."/>
            <person name="Smith M.E."/>
        </authorList>
    </citation>
    <scope>NUCLEOTIDE SEQUENCE</scope>
    <source>
        <strain evidence="6">RSA 1196</strain>
    </source>
</reference>
<dbReference type="SMART" id="SM00717">
    <property type="entry name" value="SANT"/>
    <property type="match status" value="2"/>
</dbReference>
<keyword evidence="3" id="KW-0539">Nucleus</keyword>
<dbReference type="GO" id="GO:0003712">
    <property type="term" value="F:transcription coregulator activity"/>
    <property type="evidence" value="ECO:0007669"/>
    <property type="project" value="TreeGrafter"/>
</dbReference>
<feature type="compositionally biased region" description="Polar residues" evidence="4">
    <location>
        <begin position="89"/>
        <end position="111"/>
    </location>
</feature>
<feature type="compositionally biased region" description="Basic and acidic residues" evidence="4">
    <location>
        <begin position="459"/>
        <end position="468"/>
    </location>
</feature>
<dbReference type="OrthoDB" id="2143914at2759"/>
<dbReference type="GO" id="GO:0005634">
    <property type="term" value="C:nucleus"/>
    <property type="evidence" value="ECO:0007669"/>
    <property type="project" value="TreeGrafter"/>
</dbReference>
<protein>
    <recommendedName>
        <fullName evidence="5">Myb-like domain-containing protein</fullName>
    </recommendedName>
</protein>
<accession>A0A9W8E5W3</accession>
<organism evidence="6 7">
    <name type="scientific">Dispira parvispora</name>
    <dbReference type="NCBI Taxonomy" id="1520584"/>
    <lineage>
        <taxon>Eukaryota</taxon>
        <taxon>Fungi</taxon>
        <taxon>Fungi incertae sedis</taxon>
        <taxon>Zoopagomycota</taxon>
        <taxon>Kickxellomycotina</taxon>
        <taxon>Dimargaritomycetes</taxon>
        <taxon>Dimargaritales</taxon>
        <taxon>Dimargaritaceae</taxon>
        <taxon>Dispira</taxon>
    </lineage>
</organism>
<dbReference type="InterPro" id="IPR001005">
    <property type="entry name" value="SANT/Myb"/>
</dbReference>
<dbReference type="PANTHER" id="PTHR16088">
    <property type="entry name" value="YY1 ASSOCIATED PROTEIN-RELATED"/>
    <property type="match status" value="1"/>
</dbReference>
<dbReference type="PANTHER" id="PTHR16088:SF3">
    <property type="entry name" value="GON-4-LIKE PROTEIN"/>
    <property type="match status" value="1"/>
</dbReference>
<proteinExistence type="predicted"/>
<feature type="region of interest" description="Disordered" evidence="4">
    <location>
        <begin position="456"/>
        <end position="476"/>
    </location>
</feature>
<gene>
    <name evidence="6" type="ORF">IWQ62_004137</name>
</gene>
<dbReference type="GO" id="GO:0006355">
    <property type="term" value="P:regulation of DNA-templated transcription"/>
    <property type="evidence" value="ECO:0007669"/>
    <property type="project" value="TreeGrafter"/>
</dbReference>
<keyword evidence="1" id="KW-0805">Transcription regulation</keyword>
<keyword evidence="2" id="KW-0804">Transcription</keyword>
<evidence type="ECO:0000313" key="6">
    <source>
        <dbReference type="EMBL" id="KAJ1960678.1"/>
    </source>
</evidence>
<dbReference type="InterPro" id="IPR009057">
    <property type="entry name" value="Homeodomain-like_sf"/>
</dbReference>
<evidence type="ECO:0000256" key="4">
    <source>
        <dbReference type="SAM" id="MobiDB-lite"/>
    </source>
</evidence>
<comment type="caution">
    <text evidence="6">The sequence shown here is derived from an EMBL/GenBank/DDBJ whole genome shotgun (WGS) entry which is preliminary data.</text>
</comment>
<feature type="region of interest" description="Disordered" evidence="4">
    <location>
        <begin position="697"/>
        <end position="720"/>
    </location>
</feature>